<feature type="coiled-coil region" evidence="1">
    <location>
        <begin position="266"/>
        <end position="409"/>
    </location>
</feature>
<comment type="caution">
    <text evidence="4">The sequence shown here is derived from an EMBL/GenBank/DDBJ whole genome shotgun (WGS) entry which is preliminary data.</text>
</comment>
<dbReference type="EMBL" id="JAOAOG010000168">
    <property type="protein sequence ID" value="KAJ6243793.1"/>
    <property type="molecule type" value="Genomic_DNA"/>
</dbReference>
<evidence type="ECO:0000256" key="2">
    <source>
        <dbReference type="SAM" id="MobiDB-lite"/>
    </source>
</evidence>
<proteinExistence type="predicted"/>
<protein>
    <submittedName>
        <fullName evidence="4">Monopolin complex subunit csm1</fullName>
    </submittedName>
</protein>
<gene>
    <name evidence="4" type="ORF">M0813_22234</name>
</gene>
<dbReference type="Pfam" id="PF12539">
    <property type="entry name" value="Csm1"/>
    <property type="match status" value="1"/>
</dbReference>
<feature type="compositionally biased region" description="Basic residues" evidence="2">
    <location>
        <begin position="186"/>
        <end position="215"/>
    </location>
</feature>
<feature type="region of interest" description="Disordered" evidence="2">
    <location>
        <begin position="23"/>
        <end position="217"/>
    </location>
</feature>
<dbReference type="InterPro" id="IPR020981">
    <property type="entry name" value="Csm1/Pcs1_C"/>
</dbReference>
<feature type="domain" description="Monopolin complex subunit Csm1/Pcs1 C-terminal" evidence="3">
    <location>
        <begin position="424"/>
        <end position="500"/>
    </location>
</feature>
<feature type="compositionally biased region" description="Low complexity" evidence="2">
    <location>
        <begin position="141"/>
        <end position="156"/>
    </location>
</feature>
<name>A0ABQ8YGW5_9EUKA</name>
<dbReference type="InterPro" id="IPR040349">
    <property type="entry name" value="Csm1/Pcs1"/>
</dbReference>
<reference evidence="4" key="1">
    <citation type="submission" date="2022-08" db="EMBL/GenBank/DDBJ databases">
        <title>Novel sulfate-reducing endosymbionts in the free-living metamonad Anaeramoeba.</title>
        <authorList>
            <person name="Jerlstrom-Hultqvist J."/>
            <person name="Cepicka I."/>
            <person name="Gallot-Lavallee L."/>
            <person name="Salas-Leiva D."/>
            <person name="Curtis B.A."/>
            <person name="Zahonova K."/>
            <person name="Pipaliya S."/>
            <person name="Dacks J."/>
            <person name="Roger A.J."/>
        </authorList>
    </citation>
    <scope>NUCLEOTIDE SEQUENCE</scope>
    <source>
        <strain evidence="4">Schooner1</strain>
    </source>
</reference>
<dbReference type="PANTHER" id="PTHR28006:SF1">
    <property type="entry name" value="MONOPOLIN COMPLEX SUBUNIT CSM1"/>
    <property type="match status" value="1"/>
</dbReference>
<feature type="compositionally biased region" description="Basic residues" evidence="2">
    <location>
        <begin position="34"/>
        <end position="65"/>
    </location>
</feature>
<feature type="compositionally biased region" description="Polar residues" evidence="2">
    <location>
        <begin position="100"/>
        <end position="110"/>
    </location>
</feature>
<sequence length="517" mass="61736">MTDYLTSSLRDRRVKSYSNYYDNFFNGQKENHQKTRKRIKQSKTKTTKKYKQKQNKTTKNKKRRLLKDSTNLKTRKSKKNKSTSSRSKISDESDSDFIDQESTGSESSFSEILKNQKKINKKSDHDRSGNESYDEDDESTSELSSSDQENTKLTKITNKKKKQKKNNHNLAKKKKQKKTTKEKQKQKQKQKPKPKPKQKQKQTNKIKKQKQRQKTTKLIFREKKYDPKEFYKLNLELQQNKFLRKLKVHKVKNNLQTQKKFTKQINQLINQKYESLRSNYKNYKELRTTKMKNLLFETRKISTERKEMAQKLIKELLLEKKSIEQQLENPPNNSQKKILENKKTKYLKEHQKEINTLEIEHEKEIHNLKADQEKKREKVGLLKQKLTLLKQMNKENKVDQEKQQKQEQTLFKELESQRKLHYLLQTMGGISVQKSEKDSFVCICTNPNQTKQLNFKLKINSCKSKEDSEIQYEPLKIEFSGIIDENELPDYINSTILFPLEQAPLFLCKVINEVYKN</sequence>
<evidence type="ECO:0000259" key="3">
    <source>
        <dbReference type="Pfam" id="PF12539"/>
    </source>
</evidence>
<feature type="compositionally biased region" description="Basic residues" evidence="2">
    <location>
        <begin position="157"/>
        <end position="178"/>
    </location>
</feature>
<dbReference type="Proteomes" id="UP001150062">
    <property type="component" value="Unassembled WGS sequence"/>
</dbReference>
<dbReference type="PANTHER" id="PTHR28006">
    <property type="entry name" value="MONOPOLIN COMPLEX SUBUNIT CSM1"/>
    <property type="match status" value="1"/>
</dbReference>
<evidence type="ECO:0000313" key="4">
    <source>
        <dbReference type="EMBL" id="KAJ6243793.1"/>
    </source>
</evidence>
<organism evidence="4 5">
    <name type="scientific">Anaeramoeba flamelloides</name>
    <dbReference type="NCBI Taxonomy" id="1746091"/>
    <lineage>
        <taxon>Eukaryota</taxon>
        <taxon>Metamonada</taxon>
        <taxon>Anaeramoebidae</taxon>
        <taxon>Anaeramoeba</taxon>
    </lineage>
</organism>
<keyword evidence="1" id="KW-0175">Coiled coil</keyword>
<evidence type="ECO:0000256" key="1">
    <source>
        <dbReference type="SAM" id="Coils"/>
    </source>
</evidence>
<keyword evidence="5" id="KW-1185">Reference proteome</keyword>
<evidence type="ECO:0000313" key="5">
    <source>
        <dbReference type="Proteomes" id="UP001150062"/>
    </source>
</evidence>
<accession>A0ABQ8YGW5</accession>